<dbReference type="PANTHER" id="PTHR22916:SF3">
    <property type="entry name" value="UDP-GLCNAC:BETAGAL BETA-1,3-N-ACETYLGLUCOSAMINYLTRANSFERASE-LIKE PROTEIN 1"/>
    <property type="match status" value="1"/>
</dbReference>
<sequence>MEDKPLLSVCLLTYNHAPYIAQAIESVLMQQTDFKWELIISDDCSNDGTREIMFKYKAAYPDLITLILNEKNLGAYQHWVNLLNTPKSKYIAYFEGDDYWTSPSKLQKQVDFLEANPAYTFVGHHVKTLDQQTGTLSDYMTYESNPIRLRDTIFGPPIHTCSYVARNGMGFPEGIKNLPAGDDALICHWASKGLGHSIPEFMAVYRHSSAGTWSTLQQNEKDFRTFIIHLWIFKHYKPLLKTQAVQLGKEFLSIKKNEPANLKRLSVKNWATLLLPLSIAFFVLSWQNLKKWFGIKKAS</sequence>
<dbReference type="Proteomes" id="UP001336835">
    <property type="component" value="Unassembled WGS sequence"/>
</dbReference>
<dbReference type="Pfam" id="PF00535">
    <property type="entry name" value="Glycos_transf_2"/>
    <property type="match status" value="1"/>
</dbReference>
<dbReference type="Gene3D" id="3.90.550.10">
    <property type="entry name" value="Spore Coat Polysaccharide Biosynthesis Protein SpsA, Chain A"/>
    <property type="match status" value="1"/>
</dbReference>
<comment type="caution">
    <text evidence="2">The sequence shown here is derived from an EMBL/GenBank/DDBJ whole genome shotgun (WGS) entry which is preliminary data.</text>
</comment>
<evidence type="ECO:0000259" key="1">
    <source>
        <dbReference type="Pfam" id="PF00535"/>
    </source>
</evidence>
<proteinExistence type="predicted"/>
<dbReference type="PANTHER" id="PTHR22916">
    <property type="entry name" value="GLYCOSYLTRANSFERASE"/>
    <property type="match status" value="1"/>
</dbReference>
<dbReference type="RefSeq" id="WP_330107483.1">
    <property type="nucleotide sequence ID" value="NZ_JAZDQT010000001.1"/>
</dbReference>
<evidence type="ECO:0000313" key="2">
    <source>
        <dbReference type="EMBL" id="MEE1945134.1"/>
    </source>
</evidence>
<accession>A0ABU7I6N3</accession>
<dbReference type="InterPro" id="IPR001173">
    <property type="entry name" value="Glyco_trans_2-like"/>
</dbReference>
<dbReference type="SUPFAM" id="SSF53448">
    <property type="entry name" value="Nucleotide-diphospho-sugar transferases"/>
    <property type="match status" value="1"/>
</dbReference>
<protein>
    <submittedName>
        <fullName evidence="2">Glycosyltransferase family 2 protein</fullName>
    </submittedName>
</protein>
<organism evidence="2 3">
    <name type="scientific">Pedobacter albus</name>
    <dbReference type="NCBI Taxonomy" id="3113905"/>
    <lineage>
        <taxon>Bacteria</taxon>
        <taxon>Pseudomonadati</taxon>
        <taxon>Bacteroidota</taxon>
        <taxon>Sphingobacteriia</taxon>
        <taxon>Sphingobacteriales</taxon>
        <taxon>Sphingobacteriaceae</taxon>
        <taxon>Pedobacter</taxon>
    </lineage>
</organism>
<dbReference type="InterPro" id="IPR029044">
    <property type="entry name" value="Nucleotide-diphossugar_trans"/>
</dbReference>
<feature type="domain" description="Glycosyltransferase 2-like" evidence="1">
    <location>
        <begin position="8"/>
        <end position="139"/>
    </location>
</feature>
<evidence type="ECO:0000313" key="3">
    <source>
        <dbReference type="Proteomes" id="UP001336835"/>
    </source>
</evidence>
<reference evidence="2 3" key="1">
    <citation type="submission" date="2024-01" db="EMBL/GenBank/DDBJ databases">
        <title>Pedobacter sp. nov., isolated from fresh soil.</title>
        <authorList>
            <person name="Le N.T.T."/>
        </authorList>
    </citation>
    <scope>NUCLEOTIDE SEQUENCE [LARGE SCALE GENOMIC DNA]</scope>
    <source>
        <strain evidence="2 3">KR3-3</strain>
    </source>
</reference>
<gene>
    <name evidence="2" type="ORF">VRU48_08445</name>
</gene>
<name>A0ABU7I6N3_9SPHI</name>
<dbReference type="EMBL" id="JAZDQT010000001">
    <property type="protein sequence ID" value="MEE1945134.1"/>
    <property type="molecule type" value="Genomic_DNA"/>
</dbReference>
<keyword evidence="3" id="KW-1185">Reference proteome</keyword>